<feature type="domain" description="DUF6249" evidence="2">
    <location>
        <begin position="13"/>
        <end position="124"/>
    </location>
</feature>
<dbReference type="RefSeq" id="WP_166930406.1">
    <property type="nucleotide sequence ID" value="NZ_BAAADD010000001.1"/>
</dbReference>
<protein>
    <recommendedName>
        <fullName evidence="2">DUF6249 domain-containing protein</fullName>
    </recommendedName>
</protein>
<feature type="transmembrane region" description="Helical" evidence="1">
    <location>
        <begin position="73"/>
        <end position="93"/>
    </location>
</feature>
<feature type="transmembrane region" description="Helical" evidence="1">
    <location>
        <begin position="12"/>
        <end position="33"/>
    </location>
</feature>
<keyword evidence="4" id="KW-1185">Reference proteome</keyword>
<gene>
    <name evidence="3" type="ORF">GCM10008942_01200</name>
</gene>
<keyword evidence="1" id="KW-0472">Membrane</keyword>
<name>A0ABN1E0A1_9PROT</name>
<evidence type="ECO:0000256" key="1">
    <source>
        <dbReference type="SAM" id="Phobius"/>
    </source>
</evidence>
<dbReference type="Proteomes" id="UP001499951">
    <property type="component" value="Unassembled WGS sequence"/>
</dbReference>
<evidence type="ECO:0000259" key="2">
    <source>
        <dbReference type="Pfam" id="PF19762"/>
    </source>
</evidence>
<dbReference type="Pfam" id="PF19762">
    <property type="entry name" value="DUF6249"/>
    <property type="match status" value="1"/>
</dbReference>
<accession>A0ABN1E0A1</accession>
<dbReference type="InterPro" id="IPR046216">
    <property type="entry name" value="DUF6249"/>
</dbReference>
<comment type="caution">
    <text evidence="3">The sequence shown here is derived from an EMBL/GenBank/DDBJ whole genome shotgun (WGS) entry which is preliminary data.</text>
</comment>
<reference evidence="3 4" key="1">
    <citation type="journal article" date="2019" name="Int. J. Syst. Evol. Microbiol.">
        <title>The Global Catalogue of Microorganisms (GCM) 10K type strain sequencing project: providing services to taxonomists for standard genome sequencing and annotation.</title>
        <authorList>
            <consortium name="The Broad Institute Genomics Platform"/>
            <consortium name="The Broad Institute Genome Sequencing Center for Infectious Disease"/>
            <person name="Wu L."/>
            <person name="Ma J."/>
        </authorList>
    </citation>
    <scope>NUCLEOTIDE SEQUENCE [LARGE SCALE GENOMIC DNA]</scope>
    <source>
        <strain evidence="3 4">JCM 15089</strain>
    </source>
</reference>
<dbReference type="EMBL" id="BAAADD010000001">
    <property type="protein sequence ID" value="GAA0556495.1"/>
    <property type="molecule type" value="Genomic_DNA"/>
</dbReference>
<proteinExistence type="predicted"/>
<evidence type="ECO:0000313" key="4">
    <source>
        <dbReference type="Proteomes" id="UP001499951"/>
    </source>
</evidence>
<keyword evidence="1" id="KW-1133">Transmembrane helix</keyword>
<organism evidence="3 4">
    <name type="scientific">Rhizomicrobium electricum</name>
    <dbReference type="NCBI Taxonomy" id="480070"/>
    <lineage>
        <taxon>Bacteria</taxon>
        <taxon>Pseudomonadati</taxon>
        <taxon>Pseudomonadota</taxon>
        <taxon>Alphaproteobacteria</taxon>
        <taxon>Micropepsales</taxon>
        <taxon>Micropepsaceae</taxon>
        <taxon>Rhizomicrobium</taxon>
    </lineage>
</organism>
<sequence length="133" mass="14600">MPFFEHPAFAPLTIIFGSILLIIFTVFLFSYLSRRSKYRMIERLAEKGTVLTPEMLAGITSNGRGGAGDKNPVTSGIFLMCIGIALAIFFWGMDGFQMPWNGGDFLPVIGIFPFMVGLARVLGARAASREESK</sequence>
<keyword evidence="1" id="KW-0812">Transmembrane</keyword>
<feature type="transmembrane region" description="Helical" evidence="1">
    <location>
        <begin position="105"/>
        <end position="123"/>
    </location>
</feature>
<evidence type="ECO:0000313" key="3">
    <source>
        <dbReference type="EMBL" id="GAA0556495.1"/>
    </source>
</evidence>